<reference evidence="1 2" key="1">
    <citation type="submission" date="2020-04" db="EMBL/GenBank/DDBJ databases">
        <title>Paraburkholderia sp. G-4-1-8 isolated from soil.</title>
        <authorList>
            <person name="Dahal R.H."/>
        </authorList>
    </citation>
    <scope>NUCLEOTIDE SEQUENCE [LARGE SCALE GENOMIC DNA]</scope>
    <source>
        <strain evidence="1 2">G-4-1-8</strain>
    </source>
</reference>
<evidence type="ECO:0000313" key="2">
    <source>
        <dbReference type="Proteomes" id="UP000583127"/>
    </source>
</evidence>
<protein>
    <submittedName>
        <fullName evidence="1">Uncharacterized protein</fullName>
    </submittedName>
</protein>
<accession>A0A7X9X2U0</accession>
<sequence>MMVLRESRWKFNTSAGAGIGFGAFNSEGGMFALDAPSGQTHEYIFSGFGMGTSRGLAKLLRIPKLALPKVLIKKMN</sequence>
<dbReference type="EMBL" id="JABBFZ010000002">
    <property type="protein sequence ID" value="NML30214.1"/>
    <property type="molecule type" value="Genomic_DNA"/>
</dbReference>
<dbReference type="Proteomes" id="UP000583127">
    <property type="component" value="Unassembled WGS sequence"/>
</dbReference>
<comment type="caution">
    <text evidence="1">The sequence shown here is derived from an EMBL/GenBank/DDBJ whole genome shotgun (WGS) entry which is preliminary data.</text>
</comment>
<evidence type="ECO:0000313" key="1">
    <source>
        <dbReference type="EMBL" id="NML30214.1"/>
    </source>
</evidence>
<name>A0A7X9X2U0_9BURK</name>
<proteinExistence type="predicted"/>
<gene>
    <name evidence="1" type="ORF">HHL14_05140</name>
</gene>
<dbReference type="AlphaFoldDB" id="A0A7X9X2U0"/>
<dbReference type="RefSeq" id="WP_169496495.1">
    <property type="nucleotide sequence ID" value="NZ_JABBFZ010000002.1"/>
</dbReference>
<keyword evidence="2" id="KW-1185">Reference proteome</keyword>
<organism evidence="1 2">
    <name type="scientific">Paraburkholderia antibiotica</name>
    <dbReference type="NCBI Taxonomy" id="2728839"/>
    <lineage>
        <taxon>Bacteria</taxon>
        <taxon>Pseudomonadati</taxon>
        <taxon>Pseudomonadota</taxon>
        <taxon>Betaproteobacteria</taxon>
        <taxon>Burkholderiales</taxon>
        <taxon>Burkholderiaceae</taxon>
        <taxon>Paraburkholderia</taxon>
    </lineage>
</organism>